<dbReference type="InterPro" id="IPR000999">
    <property type="entry name" value="RNase_III_dom"/>
</dbReference>
<proteinExistence type="inferred from homology"/>
<dbReference type="InterPro" id="IPR044441">
    <property type="entry name" value="DICER_DSRM"/>
</dbReference>
<dbReference type="CDD" id="cd00593">
    <property type="entry name" value="RIBOc"/>
    <property type="match status" value="2"/>
</dbReference>
<dbReference type="GeneID" id="108565543"/>
<dbReference type="InterPro" id="IPR011907">
    <property type="entry name" value="RNase_III"/>
</dbReference>
<accession>A0ABM1N156</accession>
<keyword evidence="5" id="KW-0460">Magnesium</keyword>
<evidence type="ECO:0000313" key="11">
    <source>
        <dbReference type="RefSeq" id="XP_017780556.1"/>
    </source>
</evidence>
<keyword evidence="1" id="KW-0540">Nuclease</keyword>
<keyword evidence="3" id="KW-0255">Endonuclease</keyword>
<dbReference type="HAMAP" id="MF_00104">
    <property type="entry name" value="RNase_III"/>
    <property type="match status" value="1"/>
</dbReference>
<evidence type="ECO:0000256" key="1">
    <source>
        <dbReference type="ARBA" id="ARBA00022722"/>
    </source>
</evidence>
<evidence type="ECO:0000256" key="3">
    <source>
        <dbReference type="ARBA" id="ARBA00022759"/>
    </source>
</evidence>
<feature type="domain" description="RNase III" evidence="9">
    <location>
        <begin position="293"/>
        <end position="451"/>
    </location>
</feature>
<evidence type="ECO:0000256" key="7">
    <source>
        <dbReference type="PROSITE-ProRule" id="PRU00266"/>
    </source>
</evidence>
<protein>
    <submittedName>
        <fullName evidence="11">Endoribonuclease Dicer-like</fullName>
    </submittedName>
</protein>
<keyword evidence="10" id="KW-1185">Reference proteome</keyword>
<dbReference type="RefSeq" id="XP_017780556.1">
    <property type="nucleotide sequence ID" value="XM_017925067.1"/>
</dbReference>
<dbReference type="PROSITE" id="PS50137">
    <property type="entry name" value="DS_RBD"/>
    <property type="match status" value="1"/>
</dbReference>
<dbReference type="SUPFAM" id="SSF54768">
    <property type="entry name" value="dsRNA-binding domain-like"/>
    <property type="match status" value="1"/>
</dbReference>
<dbReference type="PANTHER" id="PTHR14950:SF37">
    <property type="entry name" value="ENDORIBONUCLEASE DICER"/>
    <property type="match status" value="1"/>
</dbReference>
<dbReference type="SMART" id="SM00535">
    <property type="entry name" value="RIBOc"/>
    <property type="match status" value="2"/>
</dbReference>
<evidence type="ECO:0000313" key="10">
    <source>
        <dbReference type="Proteomes" id="UP000695000"/>
    </source>
</evidence>
<dbReference type="SUPFAM" id="SSF69065">
    <property type="entry name" value="RNase III domain-like"/>
    <property type="match status" value="2"/>
</dbReference>
<keyword evidence="2" id="KW-0479">Metal-binding</keyword>
<organism evidence="10 11">
    <name type="scientific">Nicrophorus vespilloides</name>
    <name type="common">Boreal carrion beetle</name>
    <dbReference type="NCBI Taxonomy" id="110193"/>
    <lineage>
        <taxon>Eukaryota</taxon>
        <taxon>Metazoa</taxon>
        <taxon>Ecdysozoa</taxon>
        <taxon>Arthropoda</taxon>
        <taxon>Hexapoda</taxon>
        <taxon>Insecta</taxon>
        <taxon>Pterygota</taxon>
        <taxon>Neoptera</taxon>
        <taxon>Endopterygota</taxon>
        <taxon>Coleoptera</taxon>
        <taxon>Polyphaga</taxon>
        <taxon>Staphyliniformia</taxon>
        <taxon>Silphidae</taxon>
        <taxon>Nicrophorinae</taxon>
        <taxon>Nicrophorus</taxon>
    </lineage>
</organism>
<dbReference type="Gene3D" id="3.30.160.20">
    <property type="match status" value="1"/>
</dbReference>
<evidence type="ECO:0000259" key="9">
    <source>
        <dbReference type="PROSITE" id="PS50142"/>
    </source>
</evidence>
<keyword evidence="6 7" id="KW-0694">RNA-binding</keyword>
<name>A0ABM1N156_NICVS</name>
<evidence type="ECO:0000259" key="8">
    <source>
        <dbReference type="PROSITE" id="PS50137"/>
    </source>
</evidence>
<evidence type="ECO:0000256" key="6">
    <source>
        <dbReference type="ARBA" id="ARBA00022884"/>
    </source>
</evidence>
<reference evidence="11" key="1">
    <citation type="submission" date="2025-08" db="UniProtKB">
        <authorList>
            <consortium name="RefSeq"/>
        </authorList>
    </citation>
    <scope>IDENTIFICATION</scope>
    <source>
        <tissue evidence="11">Whole Larva</tissue>
    </source>
</reference>
<dbReference type="PANTHER" id="PTHR14950">
    <property type="entry name" value="DICER-RELATED"/>
    <property type="match status" value="1"/>
</dbReference>
<dbReference type="Proteomes" id="UP000695000">
    <property type="component" value="Unplaced"/>
</dbReference>
<dbReference type="PROSITE" id="PS50142">
    <property type="entry name" value="RNASE_3_2"/>
    <property type="match status" value="2"/>
</dbReference>
<evidence type="ECO:0000256" key="2">
    <source>
        <dbReference type="ARBA" id="ARBA00022723"/>
    </source>
</evidence>
<dbReference type="InterPro" id="IPR014720">
    <property type="entry name" value="dsRBD_dom"/>
</dbReference>
<feature type="domain" description="DRBM" evidence="8">
    <location>
        <begin position="493"/>
        <end position="545"/>
    </location>
</feature>
<evidence type="ECO:0000256" key="5">
    <source>
        <dbReference type="ARBA" id="ARBA00022842"/>
    </source>
</evidence>
<dbReference type="InterPro" id="IPR036389">
    <property type="entry name" value="RNase_III_sf"/>
</dbReference>
<dbReference type="Gene3D" id="1.10.1520.10">
    <property type="entry name" value="Ribonuclease III domain"/>
    <property type="match status" value="2"/>
</dbReference>
<gene>
    <name evidence="11" type="primary">LOC108565543</name>
</gene>
<keyword evidence="4" id="KW-0378">Hydrolase</keyword>
<sequence>MDICYYSAFVNEPLVCNESSMFEDVQLQPTRNLAINFNQTFEHRPIRLLEVREKQEAELAQIYQALATAKCRDIVNLERLETLGDSYLKLIASMYIFFKFPSLNEGESTVLKGRLISNRNLFYLSRDKGLGSLVKVSDFSPTAEWLPPGYCVPSEITKLVLDKQLPITALFNFCPNRDEQLSGQLSDETFKMLEPHKCNVDDDLDKSSFSSFCNFLAKQSIRDKTVADVTEALIGVYFSSCGFDGALNFIEWLGLIPKTEEIAKLFKQPPLNPIVNPNATEANLDILLTRYTQKSVEDIIGYKFNNRAFLLQALTHGSYSANRITLSYERLEFIGDAVLDFLITTYIYENCENLDPGKLTDLRSALVNNETFAAFAVRLNLHKHLKYYSSVLNNHIQKFVKYQEAKGNVVNDDVLILLNETDLKLVQHVDVPKVLGDIFESMVGAVYLDSGMDLNAVWKVVYKIMWKEISQFCANIPKSPIRILMETLAPLYPTFHSAVSVGGEMVMVKLDFMLRGSLTRVHGFGQNKKGAKKAAAKIALRLLTPK</sequence>
<evidence type="ECO:0000256" key="4">
    <source>
        <dbReference type="ARBA" id="ARBA00022801"/>
    </source>
</evidence>
<feature type="domain" description="RNase III" evidence="9">
    <location>
        <begin position="31"/>
        <end position="242"/>
    </location>
</feature>
<dbReference type="Pfam" id="PF00636">
    <property type="entry name" value="Ribonuclease_3"/>
    <property type="match status" value="2"/>
</dbReference>
<dbReference type="Pfam" id="PF20932">
    <property type="entry name" value="Dicer_dsRBD"/>
    <property type="match status" value="1"/>
</dbReference>